<sequence length="244" mass="26808">MSYVKTNWENRIVEKPKTFRQQPNVDGTITLIPEEGSVIKEGTPVNASNMNKIEDELVANSSQLENIQTQLPLKTDKTVFDTFVATKGKPNGIAGLDGDGLLGNVINYKPTIIYEAKVISLKNVKIIDIPKIYNKFILKIDGDKAYSSSSYTAFIKINGIVITSTELYGSYSYLSTYYINANIISGGTITKQYDSPMVVDYIAILGEYNLIGKTLPTKLDTIEIDFSGVGSNGLVRNISLIGVK</sequence>
<dbReference type="AlphaFoldDB" id="A0A7X0SEZ5"/>
<evidence type="ECO:0000313" key="2">
    <source>
        <dbReference type="Proteomes" id="UP000585258"/>
    </source>
</evidence>
<evidence type="ECO:0000313" key="1">
    <source>
        <dbReference type="EMBL" id="MBB6716376.1"/>
    </source>
</evidence>
<name>A0A7X0SEZ5_9CLOT</name>
<protein>
    <submittedName>
        <fullName evidence="1">Uncharacterized protein</fullName>
    </submittedName>
</protein>
<dbReference type="EMBL" id="JACKWY010000013">
    <property type="protein sequence ID" value="MBB6716376.1"/>
    <property type="molecule type" value="Genomic_DNA"/>
</dbReference>
<accession>A0A7X0SEZ5</accession>
<comment type="caution">
    <text evidence="1">The sequence shown here is derived from an EMBL/GenBank/DDBJ whole genome shotgun (WGS) entry which is preliminary data.</text>
</comment>
<proteinExistence type="predicted"/>
<organism evidence="1 2">
    <name type="scientific">Clostridium gasigenes</name>
    <dbReference type="NCBI Taxonomy" id="94869"/>
    <lineage>
        <taxon>Bacteria</taxon>
        <taxon>Bacillati</taxon>
        <taxon>Bacillota</taxon>
        <taxon>Clostridia</taxon>
        <taxon>Eubacteriales</taxon>
        <taxon>Clostridiaceae</taxon>
        <taxon>Clostridium</taxon>
    </lineage>
</organism>
<dbReference type="Proteomes" id="UP000585258">
    <property type="component" value="Unassembled WGS sequence"/>
</dbReference>
<dbReference type="RefSeq" id="WP_185165424.1">
    <property type="nucleotide sequence ID" value="NZ_JACKWY010000013.1"/>
</dbReference>
<gene>
    <name evidence="1" type="ORF">H7E68_16855</name>
</gene>
<reference evidence="1 2" key="1">
    <citation type="submission" date="2020-08" db="EMBL/GenBank/DDBJ databases">
        <title>Clostridia isolated from Swiss meat.</title>
        <authorList>
            <person name="Wambui J."/>
            <person name="Stevens M.J.A."/>
            <person name="Stephan R."/>
        </authorList>
    </citation>
    <scope>NUCLEOTIDE SEQUENCE [LARGE SCALE GENOMIC DNA]</scope>
    <source>
        <strain evidence="1 2">CM001</strain>
    </source>
</reference>